<feature type="compositionally biased region" description="Low complexity" evidence="1">
    <location>
        <begin position="121"/>
        <end position="140"/>
    </location>
</feature>
<feature type="region of interest" description="Disordered" evidence="1">
    <location>
        <begin position="100"/>
        <end position="149"/>
    </location>
</feature>
<reference evidence="3" key="1">
    <citation type="submission" date="2017-07" db="EMBL/GenBank/DDBJ databases">
        <title>Comparative genome mining reveals phylogenetic distribution patterns of secondary metabolites in Amycolatopsis.</title>
        <authorList>
            <person name="Adamek M."/>
            <person name="Alanjary M."/>
            <person name="Sales-Ortells H."/>
            <person name="Goodfellow M."/>
            <person name="Bull A.T."/>
            <person name="Kalinowski J."/>
            <person name="Ziemert N."/>
        </authorList>
    </citation>
    <scope>NUCLEOTIDE SEQUENCE [LARGE SCALE GENOMIC DNA]</scope>
    <source>
        <strain evidence="3">H5</strain>
    </source>
</reference>
<sequence length="149" mass="16307">MTSGESGSRPSRLYVTWHRSVADNLDHAVTDEDLADSIALQTGRYDSLCGREVPFDSCLVPPGRRCGACNVLVRLRSTPPTTERTCHRKPSRWRRLFGRLQSPAALPPRPPQRVRLIPEQGGRTTTSAGTGGAPTAPAPADHQVRRCAR</sequence>
<proteinExistence type="predicted"/>
<accession>A0A229TAK2</accession>
<dbReference type="OrthoDB" id="3637666at2"/>
<dbReference type="EMBL" id="NMUL01000011">
    <property type="protein sequence ID" value="OXM68262.1"/>
    <property type="molecule type" value="Genomic_DNA"/>
</dbReference>
<evidence type="ECO:0000313" key="2">
    <source>
        <dbReference type="EMBL" id="OXM68262.1"/>
    </source>
</evidence>
<name>A0A229TAK2_9PSEU</name>
<keyword evidence="3" id="KW-1185">Reference proteome</keyword>
<protein>
    <submittedName>
        <fullName evidence="2">Uncharacterized protein</fullName>
    </submittedName>
</protein>
<comment type="caution">
    <text evidence="2">The sequence shown here is derived from an EMBL/GenBank/DDBJ whole genome shotgun (WGS) entry which is preliminary data.</text>
</comment>
<dbReference type="RefSeq" id="WP_093947948.1">
    <property type="nucleotide sequence ID" value="NZ_NMUL01000011.1"/>
</dbReference>
<evidence type="ECO:0000256" key="1">
    <source>
        <dbReference type="SAM" id="MobiDB-lite"/>
    </source>
</evidence>
<dbReference type="Proteomes" id="UP000215199">
    <property type="component" value="Unassembled WGS sequence"/>
</dbReference>
<evidence type="ECO:0000313" key="3">
    <source>
        <dbReference type="Proteomes" id="UP000215199"/>
    </source>
</evidence>
<organism evidence="2 3">
    <name type="scientific">Amycolatopsis vastitatis</name>
    <dbReference type="NCBI Taxonomy" id="1905142"/>
    <lineage>
        <taxon>Bacteria</taxon>
        <taxon>Bacillati</taxon>
        <taxon>Actinomycetota</taxon>
        <taxon>Actinomycetes</taxon>
        <taxon>Pseudonocardiales</taxon>
        <taxon>Pseudonocardiaceae</taxon>
        <taxon>Amycolatopsis</taxon>
    </lineage>
</organism>
<gene>
    <name evidence="2" type="ORF">CF165_14070</name>
</gene>
<dbReference type="AlphaFoldDB" id="A0A229TAK2"/>